<sequence>MADEKIKDVTAEPEQAAPTAVIDTTAITTDAAAPPATTATTTTDKEAKMSPELAPGTTTTTTSSAAASTRSAKRPEPLKVDNSRPEDFEGEINTNSRLPSAEDLARVEDYYVLDRNGKTHRFKELYSGKNVARRVLVIFVRHFFCGNCQLYIQELSEQITPESLLRLPISTFIAVVGCGDPKLIDMYAKQTNCRFPIYTDPQRRIFDALGMISTLALGPRPAYARKSLPKVILESMALGLTKLHNGMAFKGGPSKQVGGEFLFEPLDVASPIGMPERRRKSKKSVIKGDNDKKDDAGDRQVVEEEDEEVVDDDDEEEGAIGEPKRVTWCHRMRTTRDHVEVPELKDVLGLAKLDQGAPLERKGTGTTMADQMSQMSGMNGRVQSPTTE</sequence>
<accession>A0ACC0V5B9</accession>
<proteinExistence type="predicted"/>
<gene>
    <name evidence="1" type="ORF">N3K66_005165</name>
</gene>
<evidence type="ECO:0000313" key="1">
    <source>
        <dbReference type="EMBL" id="KAI9900903.1"/>
    </source>
</evidence>
<organism evidence="1 2">
    <name type="scientific">Trichothecium roseum</name>
    <dbReference type="NCBI Taxonomy" id="47278"/>
    <lineage>
        <taxon>Eukaryota</taxon>
        <taxon>Fungi</taxon>
        <taxon>Dikarya</taxon>
        <taxon>Ascomycota</taxon>
        <taxon>Pezizomycotina</taxon>
        <taxon>Sordariomycetes</taxon>
        <taxon>Hypocreomycetidae</taxon>
        <taxon>Hypocreales</taxon>
        <taxon>Hypocreales incertae sedis</taxon>
        <taxon>Trichothecium</taxon>
    </lineage>
</organism>
<evidence type="ECO:0000313" key="2">
    <source>
        <dbReference type="Proteomes" id="UP001163324"/>
    </source>
</evidence>
<comment type="caution">
    <text evidence="1">The sequence shown here is derived from an EMBL/GenBank/DDBJ whole genome shotgun (WGS) entry which is preliminary data.</text>
</comment>
<name>A0ACC0V5B9_9HYPO</name>
<dbReference type="EMBL" id="CM047943">
    <property type="protein sequence ID" value="KAI9900903.1"/>
    <property type="molecule type" value="Genomic_DNA"/>
</dbReference>
<keyword evidence="2" id="KW-1185">Reference proteome</keyword>
<dbReference type="Proteomes" id="UP001163324">
    <property type="component" value="Chromosome 4"/>
</dbReference>
<protein>
    <submittedName>
        <fullName evidence="1">Uncharacterized protein</fullName>
    </submittedName>
</protein>
<reference evidence="1" key="1">
    <citation type="submission" date="2022-10" db="EMBL/GenBank/DDBJ databases">
        <title>Complete Genome of Trichothecium roseum strain YXFP-22015, a Plant Pathogen Isolated from Citrus.</title>
        <authorList>
            <person name="Wang Y."/>
            <person name="Zhu L."/>
        </authorList>
    </citation>
    <scope>NUCLEOTIDE SEQUENCE</scope>
    <source>
        <strain evidence="1">YXFP-22015</strain>
    </source>
</reference>